<keyword evidence="3" id="KW-1185">Reference proteome</keyword>
<reference evidence="2 3" key="1">
    <citation type="submission" date="2024-01" db="EMBL/GenBank/DDBJ databases">
        <title>Genomic insights into the taxonomy and metabolism of the cyanobacterium Pannus brasiliensis CCIBt3594.</title>
        <authorList>
            <person name="Machado M."/>
            <person name="Botero N.B."/>
            <person name="Andreote A.P.D."/>
            <person name="Feitosa A.M.T."/>
            <person name="Popin R."/>
            <person name="Sivonen K."/>
            <person name="Fiore M.F."/>
        </authorList>
    </citation>
    <scope>NUCLEOTIDE SEQUENCE [LARGE SCALE GENOMIC DNA]</scope>
    <source>
        <strain evidence="2 3">CCIBt3594</strain>
    </source>
</reference>
<dbReference type="Pfam" id="PF05685">
    <property type="entry name" value="Uma2"/>
    <property type="match status" value="1"/>
</dbReference>
<dbReference type="RefSeq" id="WP_332866577.1">
    <property type="nucleotide sequence ID" value="NZ_JBAFSM010000040.1"/>
</dbReference>
<dbReference type="Gene3D" id="3.90.1570.10">
    <property type="entry name" value="tt1808, chain A"/>
    <property type="match status" value="1"/>
</dbReference>
<name>A0AAW9R0H0_9CHRO</name>
<keyword evidence="2" id="KW-0255">Endonuclease</keyword>
<gene>
    <name evidence="2" type="ORF">V0288_18355</name>
</gene>
<organism evidence="2 3">
    <name type="scientific">Pannus brasiliensis CCIBt3594</name>
    <dbReference type="NCBI Taxonomy" id="1427578"/>
    <lineage>
        <taxon>Bacteria</taxon>
        <taxon>Bacillati</taxon>
        <taxon>Cyanobacteriota</taxon>
        <taxon>Cyanophyceae</taxon>
        <taxon>Oscillatoriophycideae</taxon>
        <taxon>Chroococcales</taxon>
        <taxon>Microcystaceae</taxon>
        <taxon>Pannus</taxon>
    </lineage>
</organism>
<dbReference type="AlphaFoldDB" id="A0AAW9R0H0"/>
<sequence length="213" mass="24387">MSVSVPIQSIELTPGSCISIDSLSWRDYETFLAERGERRYRVAYYRGTLEIVSPLPLHERPHRLIADIVKTILDFQGRDWEDFGATTFRRIGIAGVEPDTCFYIENADRVRSCLRMDLTIDPPPDLAIESDVTSKTTLDAYLAIAVPEVWVYSEGRLKIYLLDGGEYREGTVSRIFPDFDLCVMIPRLVNDAMERGTRTMLRELKESLNRSEV</sequence>
<dbReference type="InterPro" id="IPR008538">
    <property type="entry name" value="Uma2"/>
</dbReference>
<evidence type="ECO:0000313" key="2">
    <source>
        <dbReference type="EMBL" id="MEG3439094.1"/>
    </source>
</evidence>
<dbReference type="PANTHER" id="PTHR47152">
    <property type="entry name" value="SLR2084 PROTEIN-RELATED"/>
    <property type="match status" value="1"/>
</dbReference>
<evidence type="ECO:0000313" key="3">
    <source>
        <dbReference type="Proteomes" id="UP001328733"/>
    </source>
</evidence>
<accession>A0AAW9R0H0</accession>
<dbReference type="EMBL" id="JBAFSM010000040">
    <property type="protein sequence ID" value="MEG3439094.1"/>
    <property type="molecule type" value="Genomic_DNA"/>
</dbReference>
<feature type="domain" description="Putative restriction endonuclease" evidence="1">
    <location>
        <begin position="29"/>
        <end position="172"/>
    </location>
</feature>
<keyword evidence="2" id="KW-0540">Nuclease</keyword>
<dbReference type="PANTHER" id="PTHR47152:SF1">
    <property type="entry name" value="SLL1186 PROTEIN"/>
    <property type="match status" value="1"/>
</dbReference>
<dbReference type="CDD" id="cd06260">
    <property type="entry name" value="DUF820-like"/>
    <property type="match status" value="1"/>
</dbReference>
<dbReference type="GO" id="GO:0004519">
    <property type="term" value="F:endonuclease activity"/>
    <property type="evidence" value="ECO:0007669"/>
    <property type="project" value="UniProtKB-KW"/>
</dbReference>
<dbReference type="InterPro" id="IPR012296">
    <property type="entry name" value="Nuclease_put_TT1808"/>
</dbReference>
<evidence type="ECO:0000259" key="1">
    <source>
        <dbReference type="Pfam" id="PF05685"/>
    </source>
</evidence>
<keyword evidence="2" id="KW-0378">Hydrolase</keyword>
<comment type="caution">
    <text evidence="2">The sequence shown here is derived from an EMBL/GenBank/DDBJ whole genome shotgun (WGS) entry which is preliminary data.</text>
</comment>
<protein>
    <submittedName>
        <fullName evidence="2">Uma2 family endonuclease</fullName>
    </submittedName>
</protein>
<dbReference type="Proteomes" id="UP001328733">
    <property type="component" value="Unassembled WGS sequence"/>
</dbReference>
<proteinExistence type="predicted"/>